<comment type="caution">
    <text evidence="1">The sequence shown here is derived from an EMBL/GenBank/DDBJ whole genome shotgun (WGS) entry which is preliminary data.</text>
</comment>
<accession>A0A917ZIM1</accession>
<proteinExistence type="predicted"/>
<name>A0A917ZIM1_9ACTN</name>
<gene>
    <name evidence="1" type="ORF">GCM10012289_76990</name>
</gene>
<sequence>MTNINQFATITPATAREMCGDILCYVQAGQSDPVLYRMVSDLYNVLDQSELNALADAEDLTACPENCPRCSGEESPTVATEETP</sequence>
<dbReference type="RefSeq" id="WP_189129187.1">
    <property type="nucleotide sequence ID" value="NZ_BMNH01000053.1"/>
</dbReference>
<evidence type="ECO:0000313" key="2">
    <source>
        <dbReference type="Proteomes" id="UP000646523"/>
    </source>
</evidence>
<protein>
    <submittedName>
        <fullName evidence="1">Uncharacterized protein</fullName>
    </submittedName>
</protein>
<reference evidence="1" key="2">
    <citation type="submission" date="2020-09" db="EMBL/GenBank/DDBJ databases">
        <authorList>
            <person name="Sun Q."/>
            <person name="Zhou Y."/>
        </authorList>
    </citation>
    <scope>NUCLEOTIDE SEQUENCE</scope>
    <source>
        <strain evidence="1">CGMCC 4.7368</strain>
    </source>
</reference>
<reference evidence="1" key="1">
    <citation type="journal article" date="2014" name="Int. J. Syst. Evol. Microbiol.">
        <title>Complete genome sequence of Corynebacterium casei LMG S-19264T (=DSM 44701T), isolated from a smear-ripened cheese.</title>
        <authorList>
            <consortium name="US DOE Joint Genome Institute (JGI-PGF)"/>
            <person name="Walter F."/>
            <person name="Albersmeier A."/>
            <person name="Kalinowski J."/>
            <person name="Ruckert C."/>
        </authorList>
    </citation>
    <scope>NUCLEOTIDE SEQUENCE</scope>
    <source>
        <strain evidence="1">CGMCC 4.7368</strain>
    </source>
</reference>
<dbReference type="AlphaFoldDB" id="A0A917ZIM1"/>
<dbReference type="Proteomes" id="UP000646523">
    <property type="component" value="Unassembled WGS sequence"/>
</dbReference>
<dbReference type="EMBL" id="BMNH01000053">
    <property type="protein sequence ID" value="GGO83468.1"/>
    <property type="molecule type" value="Genomic_DNA"/>
</dbReference>
<evidence type="ECO:0000313" key="1">
    <source>
        <dbReference type="EMBL" id="GGO83468.1"/>
    </source>
</evidence>
<organism evidence="1 2">
    <name type="scientific">Nonomuraea cavernae</name>
    <dbReference type="NCBI Taxonomy" id="2045107"/>
    <lineage>
        <taxon>Bacteria</taxon>
        <taxon>Bacillati</taxon>
        <taxon>Actinomycetota</taxon>
        <taxon>Actinomycetes</taxon>
        <taxon>Streptosporangiales</taxon>
        <taxon>Streptosporangiaceae</taxon>
        <taxon>Nonomuraea</taxon>
    </lineage>
</organism>
<keyword evidence="2" id="KW-1185">Reference proteome</keyword>